<dbReference type="PANTHER" id="PTHR33169:SF14">
    <property type="entry name" value="TRANSCRIPTIONAL REGULATOR RV3488"/>
    <property type="match status" value="1"/>
</dbReference>
<evidence type="ECO:0000259" key="1">
    <source>
        <dbReference type="Pfam" id="PF03551"/>
    </source>
</evidence>
<accession>A0A810N096</accession>
<dbReference type="InterPro" id="IPR052509">
    <property type="entry name" value="Metal_resp_DNA-bind_regulator"/>
</dbReference>
<dbReference type="InterPro" id="IPR005149">
    <property type="entry name" value="Tscrpt_reg_PadR_N"/>
</dbReference>
<dbReference type="InterPro" id="IPR036390">
    <property type="entry name" value="WH_DNA-bd_sf"/>
</dbReference>
<protein>
    <recommendedName>
        <fullName evidence="1">Transcription regulator PadR N-terminal domain-containing protein</fullName>
    </recommendedName>
</protein>
<dbReference type="InterPro" id="IPR036388">
    <property type="entry name" value="WH-like_DNA-bd_sf"/>
</dbReference>
<dbReference type="PANTHER" id="PTHR33169">
    <property type="entry name" value="PADR-FAMILY TRANSCRIPTIONAL REGULATOR"/>
    <property type="match status" value="1"/>
</dbReference>
<dbReference type="KEGG" id="pry:Prubr_20890"/>
<feature type="domain" description="Transcription regulator PadR N-terminal" evidence="1">
    <location>
        <begin position="36"/>
        <end position="86"/>
    </location>
</feature>
<dbReference type="Gene3D" id="1.10.10.10">
    <property type="entry name" value="Winged helix-like DNA-binding domain superfamily/Winged helix DNA-binding domain"/>
    <property type="match status" value="1"/>
</dbReference>
<keyword evidence="3" id="KW-1185">Reference proteome</keyword>
<dbReference type="Proteomes" id="UP000680866">
    <property type="component" value="Chromosome"/>
</dbReference>
<dbReference type="Pfam" id="PF03551">
    <property type="entry name" value="PadR"/>
    <property type="match status" value="1"/>
</dbReference>
<dbReference type="AlphaFoldDB" id="A0A810N096"/>
<dbReference type="SUPFAM" id="SSF46785">
    <property type="entry name" value="Winged helix' DNA-binding domain"/>
    <property type="match status" value="1"/>
</dbReference>
<proteinExistence type="predicted"/>
<dbReference type="RefSeq" id="WP_212824274.1">
    <property type="nucleotide sequence ID" value="NZ_AP023359.1"/>
</dbReference>
<name>A0A810N096_9ACTN</name>
<evidence type="ECO:0000313" key="3">
    <source>
        <dbReference type="Proteomes" id="UP000680866"/>
    </source>
</evidence>
<organism evidence="2 3">
    <name type="scientific">Polymorphospora rubra</name>
    <dbReference type="NCBI Taxonomy" id="338584"/>
    <lineage>
        <taxon>Bacteria</taxon>
        <taxon>Bacillati</taxon>
        <taxon>Actinomycetota</taxon>
        <taxon>Actinomycetes</taxon>
        <taxon>Micromonosporales</taxon>
        <taxon>Micromonosporaceae</taxon>
        <taxon>Polymorphospora</taxon>
    </lineage>
</organism>
<sequence length="114" mass="12774">MPPDELKLTMTVGAVVREFLMDPQVPRYGFDLMRATHLPSGTLYPILARLQRAGWVTSHQEDIDPSVAGRPARRFYKITAHGAENARLQLAELSERLRPPAGGRLRPSLEGKWA</sequence>
<gene>
    <name evidence="2" type="ORF">Prubr_20890</name>
</gene>
<dbReference type="EMBL" id="AP023359">
    <property type="protein sequence ID" value="BCJ65068.1"/>
    <property type="molecule type" value="Genomic_DNA"/>
</dbReference>
<reference evidence="2" key="1">
    <citation type="submission" date="2020-08" db="EMBL/GenBank/DDBJ databases">
        <title>Whole genome shotgun sequence of Polymorphospora rubra NBRC 101157.</title>
        <authorList>
            <person name="Komaki H."/>
            <person name="Tamura T."/>
        </authorList>
    </citation>
    <scope>NUCLEOTIDE SEQUENCE</scope>
    <source>
        <strain evidence="2">NBRC 101157</strain>
    </source>
</reference>
<evidence type="ECO:0000313" key="2">
    <source>
        <dbReference type="EMBL" id="BCJ65068.1"/>
    </source>
</evidence>